<keyword evidence="8" id="KW-1185">Reference proteome</keyword>
<organism evidence="7 8">
    <name type="scientific">Holothuria leucospilota</name>
    <name type="common">Black long sea cucumber</name>
    <name type="synonym">Mertensiothuria leucospilota</name>
    <dbReference type="NCBI Taxonomy" id="206669"/>
    <lineage>
        <taxon>Eukaryota</taxon>
        <taxon>Metazoa</taxon>
        <taxon>Echinodermata</taxon>
        <taxon>Eleutherozoa</taxon>
        <taxon>Echinozoa</taxon>
        <taxon>Holothuroidea</taxon>
        <taxon>Aspidochirotacea</taxon>
        <taxon>Aspidochirotida</taxon>
        <taxon>Holothuriidae</taxon>
        <taxon>Holothuria</taxon>
    </lineage>
</organism>
<evidence type="ECO:0000313" key="8">
    <source>
        <dbReference type="Proteomes" id="UP001152320"/>
    </source>
</evidence>
<gene>
    <name evidence="7" type="ORF">HOLleu_16540</name>
</gene>
<evidence type="ECO:0000256" key="3">
    <source>
        <dbReference type="ARBA" id="ARBA00022525"/>
    </source>
</evidence>
<feature type="signal peptide" evidence="5">
    <location>
        <begin position="1"/>
        <end position="15"/>
    </location>
</feature>
<feature type="chain" id="PRO_5040365016" evidence="5">
    <location>
        <begin position="16"/>
        <end position="323"/>
    </location>
</feature>
<protein>
    <submittedName>
        <fullName evidence="7">Lipase member I</fullName>
    </submittedName>
</protein>
<evidence type="ECO:0000256" key="5">
    <source>
        <dbReference type="SAM" id="SignalP"/>
    </source>
</evidence>
<comment type="subcellular location">
    <subcellularLocation>
        <location evidence="1">Secreted</location>
    </subcellularLocation>
</comment>
<evidence type="ECO:0000313" key="7">
    <source>
        <dbReference type="EMBL" id="KAJ8038969.1"/>
    </source>
</evidence>
<keyword evidence="3" id="KW-0964">Secreted</keyword>
<evidence type="ECO:0000256" key="1">
    <source>
        <dbReference type="ARBA" id="ARBA00004613"/>
    </source>
</evidence>
<sequence>MLAYLLLAIVASAAAETIHYDGFSLTNTLSCHQAAWPPMTEAEIGTKFYMYNPSHRPPNGGVQIKAGETSKMLAYGFNSNKNTHFVIHGYLSNHFHEDFYAIINGFIDKEGANVFAVDWENGAKVGNYNKARQNIRVVGNQAAIFADELGQNINKIHFCGHSLGSHTSGYAGEALKAKGKTLPRITGLDPAGPGFNNENDARCRLDKTDATFVDNIHTDDDMYGTSTEMGHVDFFPNGGANQPGCTVDIASCSHGRVNPLYAETITSSCNFKSYPCSSYPGTCNTNCGLNDKNCNYMGYKASSSKATGRLYLQTNGNSPYCKE</sequence>
<feature type="domain" description="Lipase" evidence="6">
    <location>
        <begin position="32"/>
        <end position="320"/>
    </location>
</feature>
<evidence type="ECO:0000256" key="4">
    <source>
        <dbReference type="RuleBase" id="RU004262"/>
    </source>
</evidence>
<dbReference type="SUPFAM" id="SSF53474">
    <property type="entry name" value="alpha/beta-Hydrolases"/>
    <property type="match status" value="1"/>
</dbReference>
<dbReference type="InterPro" id="IPR013818">
    <property type="entry name" value="Lipase"/>
</dbReference>
<comment type="similarity">
    <text evidence="2 4">Belongs to the AB hydrolase superfamily. Lipase family.</text>
</comment>
<dbReference type="EMBL" id="JAIZAY010000007">
    <property type="protein sequence ID" value="KAJ8038969.1"/>
    <property type="molecule type" value="Genomic_DNA"/>
</dbReference>
<dbReference type="GO" id="GO:0016298">
    <property type="term" value="F:lipase activity"/>
    <property type="evidence" value="ECO:0007669"/>
    <property type="project" value="InterPro"/>
</dbReference>
<accession>A0A9Q1HAH5</accession>
<name>A0A9Q1HAH5_HOLLE</name>
<comment type="caution">
    <text evidence="7">The sequence shown here is derived from an EMBL/GenBank/DDBJ whole genome shotgun (WGS) entry which is preliminary data.</text>
</comment>
<dbReference type="Pfam" id="PF00151">
    <property type="entry name" value="Lipase"/>
    <property type="match status" value="1"/>
</dbReference>
<dbReference type="OrthoDB" id="199913at2759"/>
<dbReference type="AlphaFoldDB" id="A0A9Q1HAH5"/>
<dbReference type="InterPro" id="IPR033906">
    <property type="entry name" value="Lipase_N"/>
</dbReference>
<keyword evidence="5" id="KW-0732">Signal</keyword>
<reference evidence="7" key="1">
    <citation type="submission" date="2021-10" db="EMBL/GenBank/DDBJ databases">
        <title>Tropical sea cucumber genome reveals ecological adaptation and Cuvierian tubules defense mechanism.</title>
        <authorList>
            <person name="Chen T."/>
        </authorList>
    </citation>
    <scope>NUCLEOTIDE SEQUENCE</scope>
    <source>
        <strain evidence="7">Nanhai2018</strain>
        <tissue evidence="7">Muscle</tissue>
    </source>
</reference>
<evidence type="ECO:0000259" key="6">
    <source>
        <dbReference type="Pfam" id="PF00151"/>
    </source>
</evidence>
<dbReference type="Gene3D" id="3.40.50.1820">
    <property type="entry name" value="alpha/beta hydrolase"/>
    <property type="match status" value="1"/>
</dbReference>
<dbReference type="InterPro" id="IPR000734">
    <property type="entry name" value="TAG_lipase"/>
</dbReference>
<dbReference type="PANTHER" id="PTHR11610">
    <property type="entry name" value="LIPASE"/>
    <property type="match status" value="1"/>
</dbReference>
<dbReference type="InterPro" id="IPR029058">
    <property type="entry name" value="AB_hydrolase_fold"/>
</dbReference>
<dbReference type="Proteomes" id="UP001152320">
    <property type="component" value="Chromosome 7"/>
</dbReference>
<dbReference type="CDD" id="cd00707">
    <property type="entry name" value="Pancreat_lipase_like"/>
    <property type="match status" value="1"/>
</dbReference>
<dbReference type="GO" id="GO:0005615">
    <property type="term" value="C:extracellular space"/>
    <property type="evidence" value="ECO:0007669"/>
    <property type="project" value="TreeGrafter"/>
</dbReference>
<evidence type="ECO:0000256" key="2">
    <source>
        <dbReference type="ARBA" id="ARBA00010701"/>
    </source>
</evidence>
<proteinExistence type="inferred from homology"/>
<dbReference type="GO" id="GO:0016042">
    <property type="term" value="P:lipid catabolic process"/>
    <property type="evidence" value="ECO:0007669"/>
    <property type="project" value="TreeGrafter"/>
</dbReference>
<dbReference type="PANTHER" id="PTHR11610:SF178">
    <property type="entry name" value="LIPASE MEMBER H-A-LIKE PROTEIN"/>
    <property type="match status" value="1"/>
</dbReference>